<feature type="chain" id="PRO_5045792874" description="chitinase" evidence="8">
    <location>
        <begin position="21"/>
        <end position="406"/>
    </location>
</feature>
<keyword evidence="4" id="KW-0624">Polysaccharide degradation</keyword>
<feature type="signal peptide" evidence="8">
    <location>
        <begin position="1"/>
        <end position="20"/>
    </location>
</feature>
<dbReference type="InterPro" id="IPR001223">
    <property type="entry name" value="Glyco_hydro18_cat"/>
</dbReference>
<dbReference type="SUPFAM" id="SSF51445">
    <property type="entry name" value="(Trans)glycosidases"/>
    <property type="match status" value="1"/>
</dbReference>
<sequence length="406" mass="42266">MHARFVLIILILAGFLAACGDDPAPERKPAKIVGYFAGWGVYGRDFQVADLVTSGAAARLTHLNYAFGKVDKGRCALSDAWADHQKPVAAADSVDGVADDPGDPLRGTFGQLRKLKQQNPGLRVLWSFGGWTGSAGFTQAARDPAAFAESCHALVTDQRWSGVFDGIDIDWEYPNACGLSCDTSGPGALPALLAALRTAFGPEALITAAVPADVAKLRASDYRAAAGTANWLNAMTYDYFGAGGDDAQKTPKTAPHSPLTAYPGIPRETATTTATVDELLALGVPADKVLLGLGFYGRGWAGVTAAEPGGDASGPAPGKYEKGLEDYKILAQRCPPTGTIAGTAYAHCGSQWWSYDTPATIKAKIEYARGKGLGGAFAWELSGDTAKGELLAAVSEGLAAPPSGER</sequence>
<dbReference type="Gene3D" id="3.10.50.10">
    <property type="match status" value="1"/>
</dbReference>
<dbReference type="InterPro" id="IPR011583">
    <property type="entry name" value="Chitinase_II/V-like_cat"/>
</dbReference>
<dbReference type="CDD" id="cd06548">
    <property type="entry name" value="GH18_chitinase"/>
    <property type="match status" value="1"/>
</dbReference>
<keyword evidence="3 6" id="KW-0378">Hydrolase</keyword>
<evidence type="ECO:0000256" key="2">
    <source>
        <dbReference type="ARBA" id="ARBA00012729"/>
    </source>
</evidence>
<evidence type="ECO:0000256" key="3">
    <source>
        <dbReference type="ARBA" id="ARBA00022801"/>
    </source>
</evidence>
<evidence type="ECO:0000256" key="7">
    <source>
        <dbReference type="RuleBase" id="RU004453"/>
    </source>
</evidence>
<keyword evidence="11" id="KW-1185">Reference proteome</keyword>
<evidence type="ECO:0000256" key="1">
    <source>
        <dbReference type="ARBA" id="ARBA00000822"/>
    </source>
</evidence>
<dbReference type="InterPro" id="IPR001579">
    <property type="entry name" value="Glyco_hydro_18_chit_AS"/>
</dbReference>
<dbReference type="PROSITE" id="PS01095">
    <property type="entry name" value="GH18_1"/>
    <property type="match status" value="1"/>
</dbReference>
<comment type="catalytic activity">
    <reaction evidence="1">
        <text>Random endo-hydrolysis of N-acetyl-beta-D-glucosaminide (1-&gt;4)-beta-linkages in chitin and chitodextrins.</text>
        <dbReference type="EC" id="3.2.1.14"/>
    </reaction>
</comment>
<dbReference type="InterPro" id="IPR017853">
    <property type="entry name" value="GH"/>
</dbReference>
<dbReference type="PANTHER" id="PTHR11177">
    <property type="entry name" value="CHITINASE"/>
    <property type="match status" value="1"/>
</dbReference>
<evidence type="ECO:0000256" key="4">
    <source>
        <dbReference type="ARBA" id="ARBA00023024"/>
    </source>
</evidence>
<dbReference type="PROSITE" id="PS51257">
    <property type="entry name" value="PROKAR_LIPOPROTEIN"/>
    <property type="match status" value="1"/>
</dbReference>
<keyword evidence="4" id="KW-0119">Carbohydrate metabolism</keyword>
<gene>
    <name evidence="10" type="ORF">Ade02nite_96880</name>
</gene>
<evidence type="ECO:0000259" key="9">
    <source>
        <dbReference type="PROSITE" id="PS51910"/>
    </source>
</evidence>
<keyword evidence="4" id="KW-0146">Chitin degradation</keyword>
<evidence type="ECO:0000256" key="5">
    <source>
        <dbReference type="ARBA" id="ARBA00023295"/>
    </source>
</evidence>
<protein>
    <recommendedName>
        <fullName evidence="2">chitinase</fullName>
        <ecNumber evidence="2">3.2.1.14</ecNumber>
    </recommendedName>
</protein>
<dbReference type="SMART" id="SM00636">
    <property type="entry name" value="Glyco_18"/>
    <property type="match status" value="1"/>
</dbReference>
<dbReference type="Gene3D" id="3.20.20.80">
    <property type="entry name" value="Glycosidases"/>
    <property type="match status" value="1"/>
</dbReference>
<dbReference type="PANTHER" id="PTHR11177:SF317">
    <property type="entry name" value="CHITINASE 12-RELATED"/>
    <property type="match status" value="1"/>
</dbReference>
<keyword evidence="8" id="KW-0732">Signal</keyword>
<feature type="domain" description="GH18" evidence="9">
    <location>
        <begin position="30"/>
        <end position="401"/>
    </location>
</feature>
<comment type="caution">
    <text evidence="10">The sequence shown here is derived from an EMBL/GenBank/DDBJ whole genome shotgun (WGS) entry which is preliminary data.</text>
</comment>
<evidence type="ECO:0000313" key="10">
    <source>
        <dbReference type="EMBL" id="GID81047.1"/>
    </source>
</evidence>
<organism evidence="10 11">
    <name type="scientific">Paractinoplanes deccanensis</name>
    <dbReference type="NCBI Taxonomy" id="113561"/>
    <lineage>
        <taxon>Bacteria</taxon>
        <taxon>Bacillati</taxon>
        <taxon>Actinomycetota</taxon>
        <taxon>Actinomycetes</taxon>
        <taxon>Micromonosporales</taxon>
        <taxon>Micromonosporaceae</taxon>
        <taxon>Paractinoplanes</taxon>
    </lineage>
</organism>
<dbReference type="Pfam" id="PF00704">
    <property type="entry name" value="Glyco_hydro_18"/>
    <property type="match status" value="1"/>
</dbReference>
<dbReference type="EC" id="3.2.1.14" evidence="2"/>
<evidence type="ECO:0000313" key="11">
    <source>
        <dbReference type="Proteomes" id="UP000609879"/>
    </source>
</evidence>
<accession>A0ABQ3YM18</accession>
<reference evidence="10 11" key="1">
    <citation type="submission" date="2021-01" db="EMBL/GenBank/DDBJ databases">
        <title>Whole genome shotgun sequence of Actinoplanes deccanensis NBRC 13994.</title>
        <authorList>
            <person name="Komaki H."/>
            <person name="Tamura T."/>
        </authorList>
    </citation>
    <scope>NUCLEOTIDE SEQUENCE [LARGE SCALE GENOMIC DNA]</scope>
    <source>
        <strain evidence="10 11">NBRC 13994</strain>
    </source>
</reference>
<evidence type="ECO:0000256" key="6">
    <source>
        <dbReference type="RuleBase" id="RU000489"/>
    </source>
</evidence>
<name>A0ABQ3YM18_9ACTN</name>
<dbReference type="PROSITE" id="PS51910">
    <property type="entry name" value="GH18_2"/>
    <property type="match status" value="1"/>
</dbReference>
<dbReference type="RefSeq" id="WP_239169636.1">
    <property type="nucleotide sequence ID" value="NZ_BAAABO010000060.1"/>
</dbReference>
<evidence type="ECO:0000256" key="8">
    <source>
        <dbReference type="SAM" id="SignalP"/>
    </source>
</evidence>
<dbReference type="InterPro" id="IPR029070">
    <property type="entry name" value="Chitinase_insertion_sf"/>
</dbReference>
<dbReference type="Proteomes" id="UP000609879">
    <property type="component" value="Unassembled WGS sequence"/>
</dbReference>
<comment type="similarity">
    <text evidence="7">Belongs to the glycosyl hydrolase 18 family.</text>
</comment>
<dbReference type="EMBL" id="BOMI01000225">
    <property type="protein sequence ID" value="GID81047.1"/>
    <property type="molecule type" value="Genomic_DNA"/>
</dbReference>
<proteinExistence type="inferred from homology"/>
<keyword evidence="5 6" id="KW-0326">Glycosidase</keyword>
<dbReference type="SUPFAM" id="SSF54556">
    <property type="entry name" value="Chitinase insertion domain"/>
    <property type="match status" value="1"/>
</dbReference>
<dbReference type="InterPro" id="IPR050314">
    <property type="entry name" value="Glycosyl_Hydrlase_18"/>
</dbReference>